<organism evidence="2 3">
    <name type="scientific">Dovyalis caffra</name>
    <dbReference type="NCBI Taxonomy" id="77055"/>
    <lineage>
        <taxon>Eukaryota</taxon>
        <taxon>Viridiplantae</taxon>
        <taxon>Streptophyta</taxon>
        <taxon>Embryophyta</taxon>
        <taxon>Tracheophyta</taxon>
        <taxon>Spermatophyta</taxon>
        <taxon>Magnoliopsida</taxon>
        <taxon>eudicotyledons</taxon>
        <taxon>Gunneridae</taxon>
        <taxon>Pentapetalae</taxon>
        <taxon>rosids</taxon>
        <taxon>fabids</taxon>
        <taxon>Malpighiales</taxon>
        <taxon>Salicaceae</taxon>
        <taxon>Flacourtieae</taxon>
        <taxon>Dovyalis</taxon>
    </lineage>
</organism>
<proteinExistence type="predicted"/>
<evidence type="ECO:0000256" key="1">
    <source>
        <dbReference type="SAM" id="MobiDB-lite"/>
    </source>
</evidence>
<dbReference type="EMBL" id="CAWUPB010001184">
    <property type="protein sequence ID" value="CAK7351463.1"/>
    <property type="molecule type" value="Genomic_DNA"/>
</dbReference>
<comment type="caution">
    <text evidence="2">The sequence shown here is derived from an EMBL/GenBank/DDBJ whole genome shotgun (WGS) entry which is preliminary data.</text>
</comment>
<dbReference type="Proteomes" id="UP001314170">
    <property type="component" value="Unassembled WGS sequence"/>
</dbReference>
<protein>
    <submittedName>
        <fullName evidence="2">Uncharacterized protein</fullName>
    </submittedName>
</protein>
<sequence length="123" mass="13601">MSRSSGSKKTLFGKLPAKSQYDKLRDTKSEEFTRKLGEMKDSGFPSRIGLSSLSSCVPEKGLKSSSVTRPSPLHATPCQEQQSLGYSSATAQSLRRIMNDFQLSALDVARDGVVTYYEFPRRS</sequence>
<dbReference type="AlphaFoldDB" id="A0AAV1SL57"/>
<gene>
    <name evidence="2" type="ORF">DCAF_LOCUS23866</name>
</gene>
<accession>A0AAV1SL57</accession>
<evidence type="ECO:0000313" key="3">
    <source>
        <dbReference type="Proteomes" id="UP001314170"/>
    </source>
</evidence>
<feature type="region of interest" description="Disordered" evidence="1">
    <location>
        <begin position="61"/>
        <end position="82"/>
    </location>
</feature>
<name>A0AAV1SL57_9ROSI</name>
<evidence type="ECO:0000313" key="2">
    <source>
        <dbReference type="EMBL" id="CAK7351463.1"/>
    </source>
</evidence>
<reference evidence="2 3" key="1">
    <citation type="submission" date="2024-01" db="EMBL/GenBank/DDBJ databases">
        <authorList>
            <person name="Waweru B."/>
        </authorList>
    </citation>
    <scope>NUCLEOTIDE SEQUENCE [LARGE SCALE GENOMIC DNA]</scope>
</reference>
<keyword evidence="3" id="KW-1185">Reference proteome</keyword>